<dbReference type="HOGENOM" id="CLU_312616_0_0_1"/>
<dbReference type="EMBL" id="CR382124">
    <property type="protein sequence ID" value="CAH01034.1"/>
    <property type="molecule type" value="Genomic_DNA"/>
</dbReference>
<dbReference type="GO" id="GO:0003779">
    <property type="term" value="F:actin binding"/>
    <property type="evidence" value="ECO:0007669"/>
    <property type="project" value="TreeGrafter"/>
</dbReference>
<dbReference type="GO" id="GO:0030036">
    <property type="term" value="P:actin cytoskeleton organization"/>
    <property type="evidence" value="ECO:0007669"/>
    <property type="project" value="TreeGrafter"/>
</dbReference>
<dbReference type="PANTHER" id="PTHR12751">
    <property type="entry name" value="PHOSPHATASE AND ACTIN REGULATOR PHACTR"/>
    <property type="match status" value="1"/>
</dbReference>
<evidence type="ECO:0000313" key="2">
    <source>
        <dbReference type="EMBL" id="CAH01034.1"/>
    </source>
</evidence>
<feature type="region of interest" description="Disordered" evidence="1">
    <location>
        <begin position="637"/>
        <end position="667"/>
    </location>
</feature>
<protein>
    <submittedName>
        <fullName evidence="2">KLLA0D19723p</fullName>
    </submittedName>
</protein>
<dbReference type="PANTHER" id="PTHR12751:SF18">
    <property type="entry name" value="PHOSPHATASE AND ACTIN REGULATOR 1"/>
    <property type="match status" value="1"/>
</dbReference>
<gene>
    <name evidence="2" type="ORF">KLLA0_D19723g</name>
</gene>
<reference evidence="2 3" key="1">
    <citation type="journal article" date="2004" name="Nature">
        <title>Genome evolution in yeasts.</title>
        <authorList>
            <consortium name="Genolevures"/>
            <person name="Dujon B."/>
            <person name="Sherman D."/>
            <person name="Fischer G."/>
            <person name="Durrens P."/>
            <person name="Casaregola S."/>
            <person name="Lafontaine I."/>
            <person name="de Montigny J."/>
            <person name="Marck C."/>
            <person name="Neuveglise C."/>
            <person name="Talla E."/>
            <person name="Goffard N."/>
            <person name="Frangeul L."/>
            <person name="Aigle M."/>
            <person name="Anthouard V."/>
            <person name="Babour A."/>
            <person name="Barbe V."/>
            <person name="Barnay S."/>
            <person name="Blanchin S."/>
            <person name="Beckerich J.M."/>
            <person name="Beyne E."/>
            <person name="Bleykasten C."/>
            <person name="Boisrame A."/>
            <person name="Boyer J."/>
            <person name="Cattolico L."/>
            <person name="Confanioleri F."/>
            <person name="de Daruvar A."/>
            <person name="Despons L."/>
            <person name="Fabre E."/>
            <person name="Fairhead C."/>
            <person name="Ferry-Dumazet H."/>
            <person name="Groppi A."/>
            <person name="Hantraye F."/>
            <person name="Hennequin C."/>
            <person name="Jauniaux N."/>
            <person name="Joyet P."/>
            <person name="Kachouri R."/>
            <person name="Kerrest A."/>
            <person name="Koszul R."/>
            <person name="Lemaire M."/>
            <person name="Lesur I."/>
            <person name="Ma L."/>
            <person name="Muller H."/>
            <person name="Nicaud J.M."/>
            <person name="Nikolski M."/>
            <person name="Oztas S."/>
            <person name="Ozier-Kalogeropoulos O."/>
            <person name="Pellenz S."/>
            <person name="Potier S."/>
            <person name="Richard G.F."/>
            <person name="Straub M.L."/>
            <person name="Suleau A."/>
            <person name="Swennene D."/>
            <person name="Tekaia F."/>
            <person name="Wesolowski-Louvel M."/>
            <person name="Westhof E."/>
            <person name="Wirth B."/>
            <person name="Zeniou-Meyer M."/>
            <person name="Zivanovic I."/>
            <person name="Bolotin-Fukuhara M."/>
            <person name="Thierry A."/>
            <person name="Bouchier C."/>
            <person name="Caudron B."/>
            <person name="Scarpelli C."/>
            <person name="Gaillardin C."/>
            <person name="Weissenbach J."/>
            <person name="Wincker P."/>
            <person name="Souciet J.L."/>
        </authorList>
    </citation>
    <scope>NUCLEOTIDE SEQUENCE [LARGE SCALE GENOMIC DNA]</scope>
    <source>
        <strain evidence="3">ATCC 8585 / CBS 2359 / DSM 70799 / NBRC 1267 / NRRL Y-1140 / WM37</strain>
    </source>
</reference>
<dbReference type="eggNOG" id="KOG4339">
    <property type="taxonomic scope" value="Eukaryota"/>
</dbReference>
<sequence>MTTPVVDPQPQMNNEVDSNFYVGQKINTLQHARSLRNSVIIRDTSANSINSINSNIPLNSNEQRTGIIQMTSSPSLSALAGILNEKTKQADMMVRKLSTNFVADTIKEETEEPAEGNLEQNSSNIAESGSPNLIDLADNDEAIIFKHPIPLNPSVEQPDFLTTPKVQQQTKENSAEPLINDQSSNSFKSEVRSLKSDNETDSQYTIPTIKSANECADEDPHTLILEQKPNIDEPLTPTVSLMQETVSLEIQKNTPVLQRLDSNVKGGQDIDTSKSKRRRSLLNFWRKPKQSTEKQMSTSKSFSLASKKGQSNEDLKGPGTKRSLSSSSIFTTFRKNKNNDSNAVKKSDNVVVERHTESQILPKNNTRPQKVFQKRKPTPLNFVKDVPELTTEDKFPRDVFPKSLDVSEVESIVSLERSRSMKSNQRNSMSSLRTRSLSDHISLNAKMEGMFITEATRTSFATPDLTKSPVSSILRSGKFETTSDEKISASSDLDNSHGTRSASFTISPQQRDFSFGSIEQKLNELTMESDQEDQLEKPLVQNKATKSSLEDSDNEDNELISDIMEFASIIDFGQDIELNFDLYSDNRSHYETLNPVKESVKNSLSKPSFNTETENSFLVELTNSPEIKTNSSVLNQKQTGLDDQKHISSTIKTRDTSPENVSSSNQNTFSDSSLYFDNYDEEDFENEDFNGIHAVKESPKINAFLPDITTSMSRPISMSFRGLKAPQFNSTMELSGLTGLEHISDQMSKKSEERSSYAAKLVKFSSQIVLYETYGELEYDRHPDSATCNQLTPQLAQMIKDELNELKAEMDIHEDSMCNTHFF</sequence>
<dbReference type="AlphaFoldDB" id="Q6CQ51"/>
<evidence type="ECO:0000313" key="3">
    <source>
        <dbReference type="Proteomes" id="UP000000598"/>
    </source>
</evidence>
<proteinExistence type="predicted"/>
<dbReference type="STRING" id="284590.Q6CQ51"/>
<dbReference type="InParanoid" id="Q6CQ51"/>
<feature type="region of interest" description="Disordered" evidence="1">
    <location>
        <begin position="527"/>
        <end position="555"/>
    </location>
</feature>
<dbReference type="KEGG" id="kla:KLLA0_D19723g"/>
<feature type="region of interest" description="Disordered" evidence="1">
    <location>
        <begin position="157"/>
        <end position="202"/>
    </location>
</feature>
<feature type="compositionally biased region" description="Polar residues" evidence="1">
    <location>
        <begin position="488"/>
        <end position="506"/>
    </location>
</feature>
<dbReference type="OMA" id="NYHEDIT"/>
<dbReference type="Proteomes" id="UP000000598">
    <property type="component" value="Chromosome D"/>
</dbReference>
<feature type="compositionally biased region" description="Basic and acidic residues" evidence="1">
    <location>
        <begin position="189"/>
        <end position="198"/>
    </location>
</feature>
<organism evidence="2 3">
    <name type="scientific">Kluyveromyces lactis (strain ATCC 8585 / CBS 2359 / DSM 70799 / NBRC 1267 / NRRL Y-1140 / WM37)</name>
    <name type="common">Yeast</name>
    <name type="synonym">Candida sphaerica</name>
    <dbReference type="NCBI Taxonomy" id="284590"/>
    <lineage>
        <taxon>Eukaryota</taxon>
        <taxon>Fungi</taxon>
        <taxon>Dikarya</taxon>
        <taxon>Ascomycota</taxon>
        <taxon>Saccharomycotina</taxon>
        <taxon>Saccharomycetes</taxon>
        <taxon>Saccharomycetales</taxon>
        <taxon>Saccharomycetaceae</taxon>
        <taxon>Kluyveromyces</taxon>
    </lineage>
</organism>
<name>Q6CQ51_KLULA</name>
<accession>Q6CQ51</accession>
<dbReference type="PaxDb" id="284590-Q6CQ51"/>
<evidence type="ECO:0000256" key="1">
    <source>
        <dbReference type="SAM" id="MobiDB-lite"/>
    </source>
</evidence>
<dbReference type="FunCoup" id="Q6CQ51">
    <property type="interactions" value="99"/>
</dbReference>
<feature type="region of interest" description="Disordered" evidence="1">
    <location>
        <begin position="259"/>
        <end position="328"/>
    </location>
</feature>
<feature type="region of interest" description="Disordered" evidence="1">
    <location>
        <begin position="484"/>
        <end position="506"/>
    </location>
</feature>
<keyword evidence="3" id="KW-1185">Reference proteome</keyword>
<feature type="compositionally biased region" description="Polar residues" evidence="1">
    <location>
        <begin position="293"/>
        <end position="304"/>
    </location>
</feature>
<feature type="compositionally biased region" description="Basic and acidic residues" evidence="1">
    <location>
        <begin position="640"/>
        <end position="657"/>
    </location>
</feature>